<dbReference type="EMBL" id="UZAL01012933">
    <property type="protein sequence ID" value="VDP07406.1"/>
    <property type="molecule type" value="Genomic_DNA"/>
</dbReference>
<name>A0A183NQT5_9TREM</name>
<proteinExistence type="predicted"/>
<reference evidence="1 2" key="1">
    <citation type="submission" date="2018-11" db="EMBL/GenBank/DDBJ databases">
        <authorList>
            <consortium name="Pathogen Informatics"/>
        </authorList>
    </citation>
    <scope>NUCLEOTIDE SEQUENCE [LARGE SCALE GENOMIC DNA]</scope>
    <source>
        <strain>Denwood</strain>
        <strain evidence="2">Zambia</strain>
    </source>
</reference>
<protein>
    <submittedName>
        <fullName evidence="1">Uncharacterized protein</fullName>
    </submittedName>
</protein>
<evidence type="ECO:0000313" key="2">
    <source>
        <dbReference type="Proteomes" id="UP000269396"/>
    </source>
</evidence>
<dbReference type="Proteomes" id="UP000269396">
    <property type="component" value="Unassembled WGS sequence"/>
</dbReference>
<evidence type="ECO:0000313" key="1">
    <source>
        <dbReference type="EMBL" id="VDP07406.1"/>
    </source>
</evidence>
<accession>A0A183NQT5</accession>
<gene>
    <name evidence="1" type="ORF">SMTD_LOCUS4471</name>
</gene>
<dbReference type="STRING" id="31246.A0A183NQT5"/>
<sequence length="194" mass="22609">MDFTESPHREPERSYLHQLNFRRTIEDVRTRRGGDIALDHHLVVDIEAAHTDLPIDINPPTKKEIRMAIRQIKNGITTRPDNILAGALKSDIELTTKTPHLLFRKIWEDEQMPMKWKKGHLIKIPKKGDLSKCENHRFMTLLSVPGKFSNRVLLNRMKDAVDDKLRDQQAEFRKDRSCTDQIATLRIVVEQSVE</sequence>
<dbReference type="AlphaFoldDB" id="A0A183NQT5"/>
<dbReference type="PANTHER" id="PTHR19446">
    <property type="entry name" value="REVERSE TRANSCRIPTASES"/>
    <property type="match status" value="1"/>
</dbReference>
<keyword evidence="2" id="KW-1185">Reference proteome</keyword>
<organism evidence="1 2">
    <name type="scientific">Schistosoma mattheei</name>
    <dbReference type="NCBI Taxonomy" id="31246"/>
    <lineage>
        <taxon>Eukaryota</taxon>
        <taxon>Metazoa</taxon>
        <taxon>Spiralia</taxon>
        <taxon>Lophotrochozoa</taxon>
        <taxon>Platyhelminthes</taxon>
        <taxon>Trematoda</taxon>
        <taxon>Digenea</taxon>
        <taxon>Strigeidida</taxon>
        <taxon>Schistosomatoidea</taxon>
        <taxon>Schistosomatidae</taxon>
        <taxon>Schistosoma</taxon>
    </lineage>
</organism>